<dbReference type="PANTHER" id="PTHR37540:SF5">
    <property type="entry name" value="TRANSCRIPTION FACTOR DOMAIN-CONTAINING PROTEIN"/>
    <property type="match status" value="1"/>
</dbReference>
<proteinExistence type="predicted"/>
<organism evidence="2 3">
    <name type="scientific">Aspergillus granulosus</name>
    <dbReference type="NCBI Taxonomy" id="176169"/>
    <lineage>
        <taxon>Eukaryota</taxon>
        <taxon>Fungi</taxon>
        <taxon>Dikarya</taxon>
        <taxon>Ascomycota</taxon>
        <taxon>Pezizomycotina</taxon>
        <taxon>Eurotiomycetes</taxon>
        <taxon>Eurotiomycetidae</taxon>
        <taxon>Eurotiales</taxon>
        <taxon>Aspergillaceae</taxon>
        <taxon>Aspergillus</taxon>
        <taxon>Aspergillus subgen. Nidulantes</taxon>
    </lineage>
</organism>
<name>A0ABR4HQ62_9EURO</name>
<accession>A0ABR4HQ62</accession>
<protein>
    <submittedName>
        <fullName evidence="2">Uncharacterized protein</fullName>
    </submittedName>
</protein>
<dbReference type="PANTHER" id="PTHR37540">
    <property type="entry name" value="TRANSCRIPTION FACTOR (ACR-2), PUTATIVE-RELATED-RELATED"/>
    <property type="match status" value="1"/>
</dbReference>
<feature type="compositionally biased region" description="Polar residues" evidence="1">
    <location>
        <begin position="88"/>
        <end position="97"/>
    </location>
</feature>
<dbReference type="Proteomes" id="UP001610334">
    <property type="component" value="Unassembled WGS sequence"/>
</dbReference>
<sequence length="535" mass="60717">MADFLFIDYRDDNPQNRSFEKQKRGFAQRTYRRKKRLAAAERLKTSTFVLRQRLPFVYESVAHSEPDGTGPARVKKSRQDGLEPATATAGTDTQHSKQIIPVPNFGSPKTVLGQGFVDPFSTTAFTMTEFMNSYFHQLRNFTIPGAYPLDKSRMSIWWWQQGLSQPVVQLALLISAAGHQNAMNRLNNTPSKYLHQSVREFLRLQGNMIKILNSLLRNPSEAKSTILIIGSLRAIEAIEGNFEAVAAHSKGLDVLIQLNGGLEALDHMTLSKIYHGDIMRAALTNTPPAMPLLNTWRSEILQEINVMYSTNDILSRLDNQYETASQLSLLGTSFFAAFWYQSLDDSMKNSLHISQRLIQYYEVAQLRPSIVMPTDNDLFVLLEYQLLSIRYTPKTLASCTVSSLLNEPLRIALFIYLNIRVFHFQVFPIMQYMVDLLQKILLSTAPAPILTYTKQTTPDVLFWIMFIGGMASWGQNAHSWFVAQLAELTLHLGIHDWKASREILGGFFYTDQPVHPGGEELWEQVASARVTIQVN</sequence>
<evidence type="ECO:0000256" key="1">
    <source>
        <dbReference type="SAM" id="MobiDB-lite"/>
    </source>
</evidence>
<keyword evidence="3" id="KW-1185">Reference proteome</keyword>
<feature type="region of interest" description="Disordered" evidence="1">
    <location>
        <begin position="62"/>
        <end position="98"/>
    </location>
</feature>
<comment type="caution">
    <text evidence="2">The sequence shown here is derived from an EMBL/GenBank/DDBJ whole genome shotgun (WGS) entry which is preliminary data.</text>
</comment>
<dbReference type="EMBL" id="JBFXLT010000017">
    <property type="protein sequence ID" value="KAL2817627.1"/>
    <property type="molecule type" value="Genomic_DNA"/>
</dbReference>
<evidence type="ECO:0000313" key="3">
    <source>
        <dbReference type="Proteomes" id="UP001610334"/>
    </source>
</evidence>
<reference evidence="2 3" key="1">
    <citation type="submission" date="2024-07" db="EMBL/GenBank/DDBJ databases">
        <title>Section-level genome sequencing and comparative genomics of Aspergillus sections Usti and Cavernicolus.</title>
        <authorList>
            <consortium name="Lawrence Berkeley National Laboratory"/>
            <person name="Nybo J.L."/>
            <person name="Vesth T.C."/>
            <person name="Theobald S."/>
            <person name="Frisvad J.C."/>
            <person name="Larsen T.O."/>
            <person name="Kjaerboelling I."/>
            <person name="Rothschild-Mancinelli K."/>
            <person name="Lyhne E.K."/>
            <person name="Kogle M.E."/>
            <person name="Barry K."/>
            <person name="Clum A."/>
            <person name="Na H."/>
            <person name="Ledsgaard L."/>
            <person name="Lin J."/>
            <person name="Lipzen A."/>
            <person name="Kuo A."/>
            <person name="Riley R."/>
            <person name="Mondo S."/>
            <person name="Labutti K."/>
            <person name="Haridas S."/>
            <person name="Pangalinan J."/>
            <person name="Salamov A.A."/>
            <person name="Simmons B.A."/>
            <person name="Magnuson J.K."/>
            <person name="Chen J."/>
            <person name="Drula E."/>
            <person name="Henrissat B."/>
            <person name="Wiebenga A."/>
            <person name="Lubbers R.J."/>
            <person name="Gomes A.C."/>
            <person name="Makela M.R."/>
            <person name="Stajich J."/>
            <person name="Grigoriev I.V."/>
            <person name="Mortensen U.H."/>
            <person name="De Vries R.P."/>
            <person name="Baker S.E."/>
            <person name="Andersen M.R."/>
        </authorList>
    </citation>
    <scope>NUCLEOTIDE SEQUENCE [LARGE SCALE GENOMIC DNA]</scope>
    <source>
        <strain evidence="2 3">CBS 588.65</strain>
    </source>
</reference>
<evidence type="ECO:0000313" key="2">
    <source>
        <dbReference type="EMBL" id="KAL2817627.1"/>
    </source>
</evidence>
<gene>
    <name evidence="2" type="ORF">BJX63DRAFT_419565</name>
</gene>